<protein>
    <recommendedName>
        <fullName evidence="1">Protein kinase domain-containing protein</fullName>
    </recommendedName>
</protein>
<sequence>MDGNVYSAAVDVAFRGAAVSVGVLRDSLHYAKDAERLVLNLELERFRLHIWGENCGLVPADDKQETVLHPRLVPIGAVLGCMLDEIRHLMQDADKLAERYGLCETDQDATKSQQIEALVQKMAASVKATTTKHNGKRDLVISEAKTKTASPTKRLRWAIQDVKKFNGLVVDLANRINKLNQLLTESQQAKLQQDQERISIVMVENIKDMSSLELLLAAAKSSKSNDIGSSATQTRIENKSLSLEVNLPVIPQPLPPPPAFSQYTLPADYQNKKRFIATKDNQPYLFEAKTFDPHISPEIKKLLNARLQRLVMLLSKPKTAGFYTPEAVGCIHDPSSSCWWMVFRLRGSTASSTAVSTEDEKVPVSLHDLLTKSKLKPALEDRYRLASRLCSTLFELYSSSWLHKGVRSANVLFDSAISTSINQKSTVLDSLILCGFDFARQESEMSSVTTAASSKDVEAAMYRHPRYQGTEQRYRIEYDMYSLGLVLVEIALWVPLSSFLLATNNKNRVDSPDRRLLRSPAMDVFGEEQAKTLRKHVFRRLESEFAFRVGTAYMEATRFCLEFGEREVGEEERHPALEFYNCVVVPLSRLAEVKS</sequence>
<gene>
    <name evidence="2" type="ORF">VHEMI02820</name>
</gene>
<dbReference type="InterPro" id="IPR000719">
    <property type="entry name" value="Prot_kinase_dom"/>
</dbReference>
<evidence type="ECO:0000259" key="1">
    <source>
        <dbReference type="PROSITE" id="PS50011"/>
    </source>
</evidence>
<dbReference type="GO" id="GO:0005524">
    <property type="term" value="F:ATP binding"/>
    <property type="evidence" value="ECO:0007669"/>
    <property type="project" value="InterPro"/>
</dbReference>
<dbReference type="InterPro" id="IPR011009">
    <property type="entry name" value="Kinase-like_dom_sf"/>
</dbReference>
<feature type="domain" description="Protein kinase" evidence="1">
    <location>
        <begin position="221"/>
        <end position="577"/>
    </location>
</feature>
<evidence type="ECO:0000313" key="3">
    <source>
        <dbReference type="Proteomes" id="UP000039046"/>
    </source>
</evidence>
<name>A0A0A1T918_9HYPO</name>
<dbReference type="STRING" id="1531966.A0A0A1T918"/>
<dbReference type="Gene3D" id="1.10.510.10">
    <property type="entry name" value="Transferase(Phosphotransferase) domain 1"/>
    <property type="match status" value="1"/>
</dbReference>
<evidence type="ECO:0000313" key="2">
    <source>
        <dbReference type="EMBL" id="CEJ82772.1"/>
    </source>
</evidence>
<dbReference type="Proteomes" id="UP000039046">
    <property type="component" value="Unassembled WGS sequence"/>
</dbReference>
<dbReference type="PANTHER" id="PTHR37542:SF1">
    <property type="entry name" value="PRION-INHIBITION AND PROPAGATION HELO DOMAIN-CONTAINING PROTEIN"/>
    <property type="match status" value="1"/>
</dbReference>
<dbReference type="Pfam" id="PF14479">
    <property type="entry name" value="HeLo"/>
    <property type="match status" value="1"/>
</dbReference>
<dbReference type="Gene3D" id="1.20.120.1020">
    <property type="entry name" value="Prion-inhibition and propagation, HeLo domain"/>
    <property type="match status" value="1"/>
</dbReference>
<dbReference type="OrthoDB" id="1911848at2759"/>
<proteinExistence type="predicted"/>
<dbReference type="SUPFAM" id="SSF56112">
    <property type="entry name" value="Protein kinase-like (PK-like)"/>
    <property type="match status" value="1"/>
</dbReference>
<organism evidence="2 3">
    <name type="scientific">[Torrubiella] hemipterigena</name>
    <dbReference type="NCBI Taxonomy" id="1531966"/>
    <lineage>
        <taxon>Eukaryota</taxon>
        <taxon>Fungi</taxon>
        <taxon>Dikarya</taxon>
        <taxon>Ascomycota</taxon>
        <taxon>Pezizomycotina</taxon>
        <taxon>Sordariomycetes</taxon>
        <taxon>Hypocreomycetidae</taxon>
        <taxon>Hypocreales</taxon>
        <taxon>Clavicipitaceae</taxon>
        <taxon>Clavicipitaceae incertae sedis</taxon>
        <taxon>'Torrubiella' clade</taxon>
    </lineage>
</organism>
<accession>A0A0A1T918</accession>
<dbReference type="InterPro" id="IPR038305">
    <property type="entry name" value="HeLo_sf"/>
</dbReference>
<dbReference type="GO" id="GO:0004672">
    <property type="term" value="F:protein kinase activity"/>
    <property type="evidence" value="ECO:0007669"/>
    <property type="project" value="InterPro"/>
</dbReference>
<keyword evidence="3" id="KW-1185">Reference proteome</keyword>
<dbReference type="PANTHER" id="PTHR37542">
    <property type="entry name" value="HELO DOMAIN-CONTAINING PROTEIN-RELATED"/>
    <property type="match status" value="1"/>
</dbReference>
<dbReference type="HOGENOM" id="CLU_017444_4_1_1"/>
<dbReference type="AlphaFoldDB" id="A0A0A1T918"/>
<dbReference type="EMBL" id="CDHN01000001">
    <property type="protein sequence ID" value="CEJ82772.1"/>
    <property type="molecule type" value="Genomic_DNA"/>
</dbReference>
<dbReference type="PROSITE" id="PS50011">
    <property type="entry name" value="PROTEIN_KINASE_DOM"/>
    <property type="match status" value="1"/>
</dbReference>
<reference evidence="2 3" key="1">
    <citation type="journal article" date="2015" name="Genome Announc.">
        <title>Draft Genome Sequence and Gene Annotation of the Entomopathogenic Fungus Verticillium hemipterigenum.</title>
        <authorList>
            <person name="Horn F."/>
            <person name="Habel A."/>
            <person name="Scharf D.H."/>
            <person name="Dworschak J."/>
            <person name="Brakhage A.A."/>
            <person name="Guthke R."/>
            <person name="Hertweck C."/>
            <person name="Linde J."/>
        </authorList>
    </citation>
    <scope>NUCLEOTIDE SEQUENCE [LARGE SCALE GENOMIC DNA]</scope>
</reference>
<dbReference type="InterPro" id="IPR029498">
    <property type="entry name" value="HeLo_dom"/>
</dbReference>